<comment type="similarity">
    <text evidence="2">Belongs to the EamA transporter family.</text>
</comment>
<dbReference type="SUPFAM" id="SSF103481">
    <property type="entry name" value="Multidrug resistance efflux transporter EmrE"/>
    <property type="match status" value="2"/>
</dbReference>
<dbReference type="Proteomes" id="UP000298313">
    <property type="component" value="Unassembled WGS sequence"/>
</dbReference>
<dbReference type="InterPro" id="IPR050638">
    <property type="entry name" value="AA-Vitamin_Transporters"/>
</dbReference>
<keyword evidence="3 6" id="KW-0812">Transmembrane</keyword>
<feature type="transmembrane region" description="Helical" evidence="6">
    <location>
        <begin position="59"/>
        <end position="79"/>
    </location>
</feature>
<feature type="domain" description="EamA" evidence="7">
    <location>
        <begin position="138"/>
        <end position="272"/>
    </location>
</feature>
<evidence type="ECO:0000256" key="6">
    <source>
        <dbReference type="SAM" id="Phobius"/>
    </source>
</evidence>
<comment type="subcellular location">
    <subcellularLocation>
        <location evidence="1">Membrane</location>
        <topology evidence="1">Multi-pass membrane protein</topology>
    </subcellularLocation>
</comment>
<dbReference type="EMBL" id="SOHH01000061">
    <property type="protein sequence ID" value="TFD78361.1"/>
    <property type="molecule type" value="Genomic_DNA"/>
</dbReference>
<dbReference type="GO" id="GO:0016020">
    <property type="term" value="C:membrane"/>
    <property type="evidence" value="ECO:0007669"/>
    <property type="project" value="UniProtKB-SubCell"/>
</dbReference>
<keyword evidence="9" id="KW-1185">Reference proteome</keyword>
<gene>
    <name evidence="8" type="ORF">E3T48_07535</name>
</gene>
<dbReference type="Pfam" id="PF00892">
    <property type="entry name" value="EamA"/>
    <property type="match status" value="2"/>
</dbReference>
<feature type="transmembrane region" description="Helical" evidence="6">
    <location>
        <begin position="231"/>
        <end position="250"/>
    </location>
</feature>
<proteinExistence type="inferred from homology"/>
<name>A0A4R9B9B5_9MICO</name>
<reference evidence="8 9" key="1">
    <citation type="submission" date="2019-03" db="EMBL/GenBank/DDBJ databases">
        <title>Genomics of glacier-inhabiting Cryobacterium strains.</title>
        <authorList>
            <person name="Liu Q."/>
            <person name="Xin Y.-H."/>
        </authorList>
    </citation>
    <scope>NUCLEOTIDE SEQUENCE [LARGE SCALE GENOMIC DNA]</scope>
    <source>
        <strain evidence="8 9">Hh4</strain>
    </source>
</reference>
<feature type="transmembrane region" description="Helical" evidence="6">
    <location>
        <begin position="112"/>
        <end position="131"/>
    </location>
</feature>
<dbReference type="AlphaFoldDB" id="A0A4R9B9B5"/>
<feature type="transmembrane region" description="Helical" evidence="6">
    <location>
        <begin position="137"/>
        <end position="157"/>
    </location>
</feature>
<evidence type="ECO:0000256" key="1">
    <source>
        <dbReference type="ARBA" id="ARBA00004141"/>
    </source>
</evidence>
<evidence type="ECO:0000259" key="7">
    <source>
        <dbReference type="Pfam" id="PF00892"/>
    </source>
</evidence>
<organism evidence="8 9">
    <name type="scientific">Cryobacterium fucosi</name>
    <dbReference type="NCBI Taxonomy" id="1259157"/>
    <lineage>
        <taxon>Bacteria</taxon>
        <taxon>Bacillati</taxon>
        <taxon>Actinomycetota</taxon>
        <taxon>Actinomycetes</taxon>
        <taxon>Micrococcales</taxon>
        <taxon>Microbacteriaceae</taxon>
        <taxon>Cryobacterium</taxon>
    </lineage>
</organism>
<sequence length="292" mass="30481">MVPATMVAPILWGTTYLVTTQFLPADRPLLAATLRALPAGLLIVLLTRRLPRGAWWWKSLVLGTLNIGAFFALLFLAAYRLPGGVAATMGAVQPLLVTVLAARFLGDRVTGLRVVAGVAGIFGVALLVLQATARLDLVGVLAALGGAVVMAVGTVLAKRWGRPAHPLVSTSWQLVAGGLVLLPLLLVVEGLPTEPLTPVNLAGYAYLAVLGTALAYTLWFRGIENLPVASVAFLGLLSPIVAVTCGWVLLRQPLSLGQLLGAAIVLAAVVATNAVSPGRRPKPARRGGVRRR</sequence>
<keyword evidence="4 6" id="KW-1133">Transmembrane helix</keyword>
<keyword evidence="5 6" id="KW-0472">Membrane</keyword>
<dbReference type="InterPro" id="IPR000620">
    <property type="entry name" value="EamA_dom"/>
</dbReference>
<protein>
    <submittedName>
        <fullName evidence="8">EamA family transporter</fullName>
    </submittedName>
</protein>
<feature type="transmembrane region" description="Helical" evidence="6">
    <location>
        <begin position="256"/>
        <end position="276"/>
    </location>
</feature>
<evidence type="ECO:0000256" key="3">
    <source>
        <dbReference type="ARBA" id="ARBA00022692"/>
    </source>
</evidence>
<evidence type="ECO:0000256" key="5">
    <source>
        <dbReference type="ARBA" id="ARBA00023136"/>
    </source>
</evidence>
<feature type="transmembrane region" description="Helical" evidence="6">
    <location>
        <begin position="169"/>
        <end position="189"/>
    </location>
</feature>
<accession>A0A4R9B9B5</accession>
<dbReference type="PANTHER" id="PTHR32322:SF2">
    <property type="entry name" value="EAMA DOMAIN-CONTAINING PROTEIN"/>
    <property type="match status" value="1"/>
</dbReference>
<feature type="transmembrane region" description="Helical" evidence="6">
    <location>
        <begin position="85"/>
        <end position="105"/>
    </location>
</feature>
<feature type="transmembrane region" description="Helical" evidence="6">
    <location>
        <begin position="29"/>
        <end position="47"/>
    </location>
</feature>
<evidence type="ECO:0000313" key="8">
    <source>
        <dbReference type="EMBL" id="TFD78361.1"/>
    </source>
</evidence>
<feature type="transmembrane region" description="Helical" evidence="6">
    <location>
        <begin position="201"/>
        <end position="219"/>
    </location>
</feature>
<dbReference type="PANTHER" id="PTHR32322">
    <property type="entry name" value="INNER MEMBRANE TRANSPORTER"/>
    <property type="match status" value="1"/>
</dbReference>
<evidence type="ECO:0000313" key="9">
    <source>
        <dbReference type="Proteomes" id="UP000298313"/>
    </source>
</evidence>
<dbReference type="InterPro" id="IPR037185">
    <property type="entry name" value="EmrE-like"/>
</dbReference>
<evidence type="ECO:0000256" key="4">
    <source>
        <dbReference type="ARBA" id="ARBA00022989"/>
    </source>
</evidence>
<dbReference type="OrthoDB" id="5430053at2"/>
<evidence type="ECO:0000256" key="2">
    <source>
        <dbReference type="ARBA" id="ARBA00007362"/>
    </source>
</evidence>
<feature type="domain" description="EamA" evidence="7">
    <location>
        <begin position="5"/>
        <end position="128"/>
    </location>
</feature>
<comment type="caution">
    <text evidence="8">The sequence shown here is derived from an EMBL/GenBank/DDBJ whole genome shotgun (WGS) entry which is preliminary data.</text>
</comment>